<dbReference type="Proteomes" id="UP001223683">
    <property type="component" value="Chromosome"/>
</dbReference>
<protein>
    <submittedName>
        <fullName evidence="2">Uncharacterized protein</fullName>
    </submittedName>
</protein>
<organism evidence="2 3">
    <name type="scientific">Edwardsiella piscicida</name>
    <dbReference type="NCBI Taxonomy" id="1263550"/>
    <lineage>
        <taxon>Bacteria</taxon>
        <taxon>Pseudomonadati</taxon>
        <taxon>Pseudomonadota</taxon>
        <taxon>Gammaproteobacteria</taxon>
        <taxon>Enterobacterales</taxon>
        <taxon>Hafniaceae</taxon>
        <taxon>Edwardsiella</taxon>
    </lineage>
</organism>
<keyword evidence="1" id="KW-1133">Transmembrane helix</keyword>
<dbReference type="RefSeq" id="WP_012849870.1">
    <property type="nucleotide sequence ID" value="NC_013508.1"/>
</dbReference>
<dbReference type="GeneID" id="72529818"/>
<accession>A0AAQ3BZT1</accession>
<sequence length="184" mass="20781">MFNFNKSDINALSLIIVPLILSALGAWINPAIIGPASIGSCIFYIYADRKQRKQAGVNSPSFWWWLLSPVYLWKRDTLDSRAKHPLFLLWCVSVVVMVLISLAADAKKSNQLVKTRTCELVTEIMHDNRIQGSCVKTMELNRVEGTEFYRGTVLITNGNEVPVTTNMQKDGNIYVRITDTSTLR</sequence>
<evidence type="ECO:0000313" key="2">
    <source>
        <dbReference type="EMBL" id="WDU90631.1"/>
    </source>
</evidence>
<keyword evidence="1" id="KW-0472">Membrane</keyword>
<name>A0AAQ3BZT1_EDWPI</name>
<dbReference type="EMBL" id="CP118390">
    <property type="protein sequence ID" value="WDU90631.1"/>
    <property type="molecule type" value="Genomic_DNA"/>
</dbReference>
<proteinExistence type="predicted"/>
<dbReference type="AlphaFoldDB" id="A0AAQ3BZT1"/>
<reference evidence="2" key="1">
    <citation type="submission" date="2022-10" db="EMBL/GenBank/DDBJ databases">
        <title>Complete genome of Ep21-8.</title>
        <authorList>
            <person name="Kang Y.-R."/>
            <person name="Kim D.-H."/>
        </authorList>
    </citation>
    <scope>NUCLEOTIDE SEQUENCE</scope>
    <source>
        <strain evidence="2">Ep21-8</strain>
    </source>
</reference>
<keyword evidence="1" id="KW-0812">Transmembrane</keyword>
<feature type="transmembrane region" description="Helical" evidence="1">
    <location>
        <begin position="12"/>
        <end position="45"/>
    </location>
</feature>
<evidence type="ECO:0000313" key="3">
    <source>
        <dbReference type="Proteomes" id="UP001223683"/>
    </source>
</evidence>
<feature type="transmembrane region" description="Helical" evidence="1">
    <location>
        <begin position="85"/>
        <end position="104"/>
    </location>
</feature>
<evidence type="ECO:0000256" key="1">
    <source>
        <dbReference type="SAM" id="Phobius"/>
    </source>
</evidence>
<gene>
    <name evidence="2" type="ORF">PWJ79_14615</name>
</gene>